<evidence type="ECO:0000259" key="1">
    <source>
        <dbReference type="Pfam" id="PF13592"/>
    </source>
</evidence>
<dbReference type="Pfam" id="PF13551">
    <property type="entry name" value="HTH_29"/>
    <property type="match status" value="1"/>
</dbReference>
<protein>
    <recommendedName>
        <fullName evidence="1">Winged helix-turn helix domain-containing protein</fullName>
    </recommendedName>
</protein>
<dbReference type="SUPFAM" id="SSF46689">
    <property type="entry name" value="Homeodomain-like"/>
    <property type="match status" value="1"/>
</dbReference>
<comment type="caution">
    <text evidence="2">The sequence shown here is derived from an EMBL/GenBank/DDBJ whole genome shotgun (WGS) entry which is preliminary data.</text>
</comment>
<gene>
    <name evidence="2" type="ORF">San01_50570</name>
</gene>
<dbReference type="OrthoDB" id="8479510at2"/>
<dbReference type="RefSeq" id="WP_107421138.1">
    <property type="nucleotide sequence ID" value="NZ_BLAG01000014.1"/>
</dbReference>
<organism evidence="2 3">
    <name type="scientific">Streptomyces angustmyceticus</name>
    <dbReference type="NCBI Taxonomy" id="285578"/>
    <lineage>
        <taxon>Bacteria</taxon>
        <taxon>Bacillati</taxon>
        <taxon>Actinomycetota</taxon>
        <taxon>Actinomycetes</taxon>
        <taxon>Kitasatosporales</taxon>
        <taxon>Streptomycetaceae</taxon>
        <taxon>Streptomyces</taxon>
    </lineage>
</organism>
<sequence length="161" mass="18648">MRLEAGARFERGETSAGIAAGLRVGKRQVEKWRRAWREGGLAALRSKGPMSTERISPEQWERLEREPGRGPLAHGWDEGQGWTLARVRTLIGRMFRIGYPVQGVWKLLRRHGWSARVPVHRAIERDEAAIEVWKAEVWPRVKAPRRTWAPISVSRMRRDRV</sequence>
<dbReference type="GeneID" id="96756000"/>
<evidence type="ECO:0000313" key="2">
    <source>
        <dbReference type="EMBL" id="GES32570.1"/>
    </source>
</evidence>
<dbReference type="InterPro" id="IPR025959">
    <property type="entry name" value="Winged_HTH_dom"/>
</dbReference>
<reference evidence="2 3" key="1">
    <citation type="submission" date="2019-10" db="EMBL/GenBank/DDBJ databases">
        <title>Whole genome shotgun sequence of Streptomyces angustmyceticus NBRC 3934.</title>
        <authorList>
            <person name="Hosoyama A."/>
            <person name="Ichikawa N."/>
            <person name="Kimura A."/>
            <person name="Kitahashi Y."/>
            <person name="Komaki H."/>
            <person name="Uohara A."/>
        </authorList>
    </citation>
    <scope>NUCLEOTIDE SEQUENCE [LARGE SCALE GENOMIC DNA]</scope>
    <source>
        <strain evidence="2 3">NBRC 3934</strain>
    </source>
</reference>
<accession>A0A5J4LLV7</accession>
<dbReference type="InterPro" id="IPR009057">
    <property type="entry name" value="Homeodomain-like_sf"/>
</dbReference>
<name>A0A5J4LLV7_9ACTN</name>
<proteinExistence type="predicted"/>
<keyword evidence="3" id="KW-1185">Reference proteome</keyword>
<evidence type="ECO:0000313" key="3">
    <source>
        <dbReference type="Proteomes" id="UP000325598"/>
    </source>
</evidence>
<feature type="domain" description="Winged helix-turn helix" evidence="1">
    <location>
        <begin position="79"/>
        <end position="136"/>
    </location>
</feature>
<dbReference type="Pfam" id="PF13592">
    <property type="entry name" value="HTH_33"/>
    <property type="match status" value="1"/>
</dbReference>
<dbReference type="Proteomes" id="UP000325598">
    <property type="component" value="Unassembled WGS sequence"/>
</dbReference>
<dbReference type="AlphaFoldDB" id="A0A5J4LLV7"/>
<dbReference type="EMBL" id="BLAG01000014">
    <property type="protein sequence ID" value="GES32570.1"/>
    <property type="molecule type" value="Genomic_DNA"/>
</dbReference>